<dbReference type="Proteomes" id="UP001280121">
    <property type="component" value="Unassembled WGS sequence"/>
</dbReference>
<evidence type="ECO:0000313" key="2">
    <source>
        <dbReference type="Proteomes" id="UP001280121"/>
    </source>
</evidence>
<dbReference type="EMBL" id="JANJYI010000001">
    <property type="protein sequence ID" value="KAK2664516.1"/>
    <property type="molecule type" value="Genomic_DNA"/>
</dbReference>
<keyword evidence="2" id="KW-1185">Reference proteome</keyword>
<comment type="caution">
    <text evidence="1">The sequence shown here is derived from an EMBL/GenBank/DDBJ whole genome shotgun (WGS) entry which is preliminary data.</text>
</comment>
<name>A0AAD9XRH1_9ROSI</name>
<protein>
    <submittedName>
        <fullName evidence="1">Uncharacterized protein</fullName>
    </submittedName>
</protein>
<sequence length="178" mass="20137">MADIFMFSAQPEIENEGTTKKPSNPMASTKRARAYDEVGDDMLRRLVGESFKSKLLSHSNQGNWLGFGAAKEKLKIGDYDISFIDGPKGPVMKLSSVLKQQLCKPWSNALILKNTLNFMLSKLRQKWALYGRDVCMKDNIVQNKEAKAPEKDRDSAVDKSEPYGPWMHVSYGRFGRNN</sequence>
<evidence type="ECO:0000313" key="1">
    <source>
        <dbReference type="EMBL" id="KAK2664516.1"/>
    </source>
</evidence>
<reference evidence="1" key="1">
    <citation type="journal article" date="2023" name="Plant J.">
        <title>Genome sequences and population genomics provide insights into the demographic history, inbreeding, and mutation load of two 'living fossil' tree species of Dipteronia.</title>
        <authorList>
            <person name="Feng Y."/>
            <person name="Comes H.P."/>
            <person name="Chen J."/>
            <person name="Zhu S."/>
            <person name="Lu R."/>
            <person name="Zhang X."/>
            <person name="Li P."/>
            <person name="Qiu J."/>
            <person name="Olsen K.M."/>
            <person name="Qiu Y."/>
        </authorList>
    </citation>
    <scope>NUCLEOTIDE SEQUENCE</scope>
    <source>
        <strain evidence="1">KIB01</strain>
    </source>
</reference>
<gene>
    <name evidence="1" type="ORF">Ddye_003090</name>
</gene>
<dbReference type="AlphaFoldDB" id="A0AAD9XRH1"/>
<accession>A0AAD9XRH1</accession>
<proteinExistence type="predicted"/>
<organism evidence="1 2">
    <name type="scientific">Dipteronia dyeriana</name>
    <dbReference type="NCBI Taxonomy" id="168575"/>
    <lineage>
        <taxon>Eukaryota</taxon>
        <taxon>Viridiplantae</taxon>
        <taxon>Streptophyta</taxon>
        <taxon>Embryophyta</taxon>
        <taxon>Tracheophyta</taxon>
        <taxon>Spermatophyta</taxon>
        <taxon>Magnoliopsida</taxon>
        <taxon>eudicotyledons</taxon>
        <taxon>Gunneridae</taxon>
        <taxon>Pentapetalae</taxon>
        <taxon>rosids</taxon>
        <taxon>malvids</taxon>
        <taxon>Sapindales</taxon>
        <taxon>Sapindaceae</taxon>
        <taxon>Hippocastanoideae</taxon>
        <taxon>Acereae</taxon>
        <taxon>Dipteronia</taxon>
    </lineage>
</organism>